<evidence type="ECO:0000256" key="1">
    <source>
        <dbReference type="ARBA" id="ARBA00004141"/>
    </source>
</evidence>
<name>A0A0C3SBY8_PHLG1</name>
<dbReference type="Proteomes" id="UP000053257">
    <property type="component" value="Unassembled WGS sequence"/>
</dbReference>
<dbReference type="SUPFAM" id="SSF103473">
    <property type="entry name" value="MFS general substrate transporter"/>
    <property type="match status" value="1"/>
</dbReference>
<dbReference type="HOGENOM" id="CLU_001265_54_6_1"/>
<feature type="region of interest" description="Disordered" evidence="6">
    <location>
        <begin position="242"/>
        <end position="269"/>
    </location>
</feature>
<evidence type="ECO:0000313" key="10">
    <source>
        <dbReference type="Proteomes" id="UP000053257"/>
    </source>
</evidence>
<feature type="transmembrane region" description="Helical" evidence="7">
    <location>
        <begin position="352"/>
        <end position="371"/>
    </location>
</feature>
<reference evidence="9 10" key="1">
    <citation type="journal article" date="2014" name="PLoS Genet.">
        <title>Analysis of the Phlebiopsis gigantea genome, transcriptome and secretome provides insight into its pioneer colonization strategies of wood.</title>
        <authorList>
            <person name="Hori C."/>
            <person name="Ishida T."/>
            <person name="Igarashi K."/>
            <person name="Samejima M."/>
            <person name="Suzuki H."/>
            <person name="Master E."/>
            <person name="Ferreira P."/>
            <person name="Ruiz-Duenas F.J."/>
            <person name="Held B."/>
            <person name="Canessa P."/>
            <person name="Larrondo L.F."/>
            <person name="Schmoll M."/>
            <person name="Druzhinina I.S."/>
            <person name="Kubicek C.P."/>
            <person name="Gaskell J.A."/>
            <person name="Kersten P."/>
            <person name="St John F."/>
            <person name="Glasner J."/>
            <person name="Sabat G."/>
            <person name="Splinter BonDurant S."/>
            <person name="Syed K."/>
            <person name="Yadav J."/>
            <person name="Mgbeahuruike A.C."/>
            <person name="Kovalchuk A."/>
            <person name="Asiegbu F.O."/>
            <person name="Lackner G."/>
            <person name="Hoffmeister D."/>
            <person name="Rencoret J."/>
            <person name="Gutierrez A."/>
            <person name="Sun H."/>
            <person name="Lindquist E."/>
            <person name="Barry K."/>
            <person name="Riley R."/>
            <person name="Grigoriev I.V."/>
            <person name="Henrissat B."/>
            <person name="Kues U."/>
            <person name="Berka R.M."/>
            <person name="Martinez A.T."/>
            <person name="Covert S.F."/>
            <person name="Blanchette R.A."/>
            <person name="Cullen D."/>
        </authorList>
    </citation>
    <scope>NUCLEOTIDE SEQUENCE [LARGE SCALE GENOMIC DNA]</scope>
    <source>
        <strain evidence="9 10">11061_1 CR5-6</strain>
    </source>
</reference>
<feature type="compositionally biased region" description="Basic and acidic residues" evidence="6">
    <location>
        <begin position="242"/>
        <end position="267"/>
    </location>
</feature>
<dbReference type="GO" id="GO:0016020">
    <property type="term" value="C:membrane"/>
    <property type="evidence" value="ECO:0007669"/>
    <property type="project" value="UniProtKB-SubCell"/>
</dbReference>
<accession>A0A0C3SBY8</accession>
<keyword evidence="3 7" id="KW-0812">Transmembrane</keyword>
<proteinExistence type="predicted"/>
<evidence type="ECO:0000256" key="7">
    <source>
        <dbReference type="SAM" id="Phobius"/>
    </source>
</evidence>
<evidence type="ECO:0000256" key="6">
    <source>
        <dbReference type="SAM" id="MobiDB-lite"/>
    </source>
</evidence>
<evidence type="ECO:0000256" key="2">
    <source>
        <dbReference type="ARBA" id="ARBA00022448"/>
    </source>
</evidence>
<dbReference type="Pfam" id="PF07690">
    <property type="entry name" value="MFS_1"/>
    <property type="match status" value="2"/>
</dbReference>
<comment type="subcellular location">
    <subcellularLocation>
        <location evidence="1">Membrane</location>
        <topology evidence="1">Multi-pass membrane protein</topology>
    </subcellularLocation>
</comment>
<protein>
    <recommendedName>
        <fullName evidence="8">Major facilitator superfamily (MFS) profile domain-containing protein</fullName>
    </recommendedName>
</protein>
<feature type="transmembrane region" description="Helical" evidence="7">
    <location>
        <begin position="115"/>
        <end position="133"/>
    </location>
</feature>
<keyword evidence="4 7" id="KW-1133">Transmembrane helix</keyword>
<sequence length="485" mass="53007">MPRKGGSKVYDEVNEALLSGEEDRSRSPLRERPRRTPLPMVQLSVLFFFSVAEPLTSSCIYPFINKFVSELDIIGGDKKKVGYYAGFIESLFFAAEALFVLHWSRVSDRIGRKPVLLVGIAGLCVSMVCFGLSRTYLGLVLSRCLVGALNGNLGVIKSMIAELTDETNMAQGYALLPVMWSLGSTIGPLVGGMLSRPHDHWPETFSAPFWLKYPYFLPCAVVSAVAAAIFLVTAMVLKETVKKPEPSSADPERFDSSRNNSSHHEDTQQQLPVRALLTYPILLSVASYAMLAILDIAYRAMQPLFLSTPIKLGGLGLTPASIGALLSAFGMLNGIFQALYFPRIIERFGVRLVYLVGICMFVILYSMFPLINYAATVGGVNVVVWFLLVLQLAVSVAVDMAYGCTFMYIAAAAPNKQSLGATNGIAQLAASILRAIGPAMSTSLFAASVENNWLGGNAVYVFLVALSVLCFWVLRRLPTELWNKY</sequence>
<feature type="transmembrane region" description="Helical" evidence="7">
    <location>
        <begin position="425"/>
        <end position="447"/>
    </location>
</feature>
<dbReference type="CDD" id="cd17330">
    <property type="entry name" value="MFS_SLC46_TetA_like"/>
    <property type="match status" value="1"/>
</dbReference>
<keyword evidence="10" id="KW-1185">Reference proteome</keyword>
<keyword evidence="5 7" id="KW-0472">Membrane</keyword>
<dbReference type="Gene3D" id="1.20.1250.20">
    <property type="entry name" value="MFS general substrate transporter like domains"/>
    <property type="match status" value="1"/>
</dbReference>
<dbReference type="EMBL" id="KN840454">
    <property type="protein sequence ID" value="KIP10447.1"/>
    <property type="molecule type" value="Genomic_DNA"/>
</dbReference>
<evidence type="ECO:0000256" key="4">
    <source>
        <dbReference type="ARBA" id="ARBA00022989"/>
    </source>
</evidence>
<feature type="transmembrane region" description="Helical" evidence="7">
    <location>
        <begin position="276"/>
        <end position="300"/>
    </location>
</feature>
<evidence type="ECO:0000256" key="3">
    <source>
        <dbReference type="ARBA" id="ARBA00022692"/>
    </source>
</evidence>
<feature type="transmembrane region" description="Helical" evidence="7">
    <location>
        <begin position="40"/>
        <end position="64"/>
    </location>
</feature>
<evidence type="ECO:0000313" key="9">
    <source>
        <dbReference type="EMBL" id="KIP10447.1"/>
    </source>
</evidence>
<keyword evidence="2" id="KW-0813">Transport</keyword>
<feature type="transmembrane region" description="Helical" evidence="7">
    <location>
        <begin position="383"/>
        <end position="413"/>
    </location>
</feature>
<feature type="domain" description="Major facilitator superfamily (MFS) profile" evidence="8">
    <location>
        <begin position="42"/>
        <end position="482"/>
    </location>
</feature>
<dbReference type="PANTHER" id="PTHR23504:SF15">
    <property type="entry name" value="MAJOR FACILITATOR SUPERFAMILY (MFS) PROFILE DOMAIN-CONTAINING PROTEIN"/>
    <property type="match status" value="1"/>
</dbReference>
<dbReference type="InterPro" id="IPR011701">
    <property type="entry name" value="MFS"/>
</dbReference>
<dbReference type="GO" id="GO:0022857">
    <property type="term" value="F:transmembrane transporter activity"/>
    <property type="evidence" value="ECO:0007669"/>
    <property type="project" value="InterPro"/>
</dbReference>
<dbReference type="PANTHER" id="PTHR23504">
    <property type="entry name" value="MAJOR FACILITATOR SUPERFAMILY DOMAIN-CONTAINING PROTEIN 10"/>
    <property type="match status" value="1"/>
</dbReference>
<feature type="transmembrane region" description="Helical" evidence="7">
    <location>
        <begin position="172"/>
        <end position="195"/>
    </location>
</feature>
<gene>
    <name evidence="9" type="ORF">PHLGIDRAFT_230128</name>
</gene>
<dbReference type="OrthoDB" id="419616at2759"/>
<dbReference type="PROSITE" id="PS50850">
    <property type="entry name" value="MFS"/>
    <property type="match status" value="1"/>
</dbReference>
<organism evidence="9 10">
    <name type="scientific">Phlebiopsis gigantea (strain 11061_1 CR5-6)</name>
    <name type="common">White-rot fungus</name>
    <name type="synonym">Peniophora gigantea</name>
    <dbReference type="NCBI Taxonomy" id="745531"/>
    <lineage>
        <taxon>Eukaryota</taxon>
        <taxon>Fungi</taxon>
        <taxon>Dikarya</taxon>
        <taxon>Basidiomycota</taxon>
        <taxon>Agaricomycotina</taxon>
        <taxon>Agaricomycetes</taxon>
        <taxon>Polyporales</taxon>
        <taxon>Phanerochaetaceae</taxon>
        <taxon>Phlebiopsis</taxon>
    </lineage>
</organism>
<feature type="transmembrane region" description="Helical" evidence="7">
    <location>
        <begin position="215"/>
        <end position="237"/>
    </location>
</feature>
<feature type="transmembrane region" description="Helical" evidence="7">
    <location>
        <begin position="139"/>
        <end position="160"/>
    </location>
</feature>
<evidence type="ECO:0000256" key="5">
    <source>
        <dbReference type="ARBA" id="ARBA00023136"/>
    </source>
</evidence>
<dbReference type="InterPro" id="IPR036259">
    <property type="entry name" value="MFS_trans_sf"/>
</dbReference>
<dbReference type="InterPro" id="IPR020846">
    <property type="entry name" value="MFS_dom"/>
</dbReference>
<evidence type="ECO:0000259" key="8">
    <source>
        <dbReference type="PROSITE" id="PS50850"/>
    </source>
</evidence>
<feature type="transmembrane region" description="Helical" evidence="7">
    <location>
        <begin position="453"/>
        <end position="474"/>
    </location>
</feature>
<feature type="transmembrane region" description="Helical" evidence="7">
    <location>
        <begin position="84"/>
        <end position="103"/>
    </location>
</feature>
<feature type="transmembrane region" description="Helical" evidence="7">
    <location>
        <begin position="320"/>
        <end position="340"/>
    </location>
</feature>
<dbReference type="AlphaFoldDB" id="A0A0C3SBY8"/>